<dbReference type="InterPro" id="IPR007886">
    <property type="entry name" value="AlaDH/PNT_N"/>
</dbReference>
<dbReference type="SMART" id="SM01003">
    <property type="entry name" value="AlaDh_PNT_N"/>
    <property type="match status" value="1"/>
</dbReference>
<dbReference type="AlphaFoldDB" id="A0A6J6EYF3"/>
<dbReference type="PANTHER" id="PTHR42795">
    <property type="entry name" value="ALANINE DEHYDROGENASE"/>
    <property type="match status" value="1"/>
</dbReference>
<dbReference type="Gene3D" id="3.40.50.720">
    <property type="entry name" value="NAD(P)-binding Rossmann-like Domain"/>
    <property type="match status" value="2"/>
</dbReference>
<dbReference type="InterPro" id="IPR007698">
    <property type="entry name" value="AlaDH/PNT_NAD(H)-bd"/>
</dbReference>
<keyword evidence="3" id="KW-0560">Oxidoreductase</keyword>
<dbReference type="GO" id="GO:0005886">
    <property type="term" value="C:plasma membrane"/>
    <property type="evidence" value="ECO:0007669"/>
    <property type="project" value="TreeGrafter"/>
</dbReference>
<dbReference type="InterPro" id="IPR008141">
    <property type="entry name" value="Ala_DH"/>
</dbReference>
<dbReference type="PANTHER" id="PTHR42795:SF1">
    <property type="entry name" value="ALANINE DEHYDROGENASE"/>
    <property type="match status" value="1"/>
</dbReference>
<accession>A0A6J6EYF3</accession>
<dbReference type="GO" id="GO:0000286">
    <property type="term" value="F:alanine dehydrogenase activity"/>
    <property type="evidence" value="ECO:0007669"/>
    <property type="project" value="UniProtKB-EC"/>
</dbReference>
<evidence type="ECO:0000313" key="6">
    <source>
        <dbReference type="EMBL" id="CAB4580475.1"/>
    </source>
</evidence>
<comment type="similarity">
    <text evidence="1">Belongs to the AlaDH/PNT family.</text>
</comment>
<dbReference type="Pfam" id="PF05222">
    <property type="entry name" value="AlaDh_PNT_N"/>
    <property type="match status" value="1"/>
</dbReference>
<reference evidence="6" key="1">
    <citation type="submission" date="2020-05" db="EMBL/GenBank/DDBJ databases">
        <authorList>
            <person name="Chiriac C."/>
            <person name="Salcher M."/>
            <person name="Ghai R."/>
            <person name="Kavagutti S V."/>
        </authorList>
    </citation>
    <scope>NUCLEOTIDE SEQUENCE</scope>
</reference>
<proteinExistence type="inferred from homology"/>
<evidence type="ECO:0000256" key="3">
    <source>
        <dbReference type="ARBA" id="ARBA00023002"/>
    </source>
</evidence>
<evidence type="ECO:0000259" key="4">
    <source>
        <dbReference type="SMART" id="SM01002"/>
    </source>
</evidence>
<organism evidence="6">
    <name type="scientific">freshwater metagenome</name>
    <dbReference type="NCBI Taxonomy" id="449393"/>
    <lineage>
        <taxon>unclassified sequences</taxon>
        <taxon>metagenomes</taxon>
        <taxon>ecological metagenomes</taxon>
    </lineage>
</organism>
<feature type="domain" description="Alanine dehydrogenase/pyridine nucleotide transhydrogenase N-terminal" evidence="5">
    <location>
        <begin position="10"/>
        <end position="142"/>
    </location>
</feature>
<evidence type="ECO:0000256" key="1">
    <source>
        <dbReference type="ARBA" id="ARBA00005689"/>
    </source>
</evidence>
<dbReference type="InterPro" id="IPR036291">
    <property type="entry name" value="NAD(P)-bd_dom_sf"/>
</dbReference>
<evidence type="ECO:0000259" key="5">
    <source>
        <dbReference type="SMART" id="SM01003"/>
    </source>
</evidence>
<name>A0A6J6EYF3_9ZZZZ</name>
<dbReference type="EMBL" id="CAEZTS010000079">
    <property type="protein sequence ID" value="CAB4580475.1"/>
    <property type="molecule type" value="Genomic_DNA"/>
</dbReference>
<gene>
    <name evidence="6" type="ORF">UFOPK1722_00995</name>
</gene>
<evidence type="ECO:0000256" key="2">
    <source>
        <dbReference type="ARBA" id="ARBA00012897"/>
    </source>
</evidence>
<dbReference type="EC" id="1.4.1.1" evidence="2"/>
<dbReference type="SUPFAM" id="SSF51735">
    <property type="entry name" value="NAD(P)-binding Rossmann-fold domains"/>
    <property type="match status" value="1"/>
</dbReference>
<protein>
    <recommendedName>
        <fullName evidence="2">alanine dehydrogenase</fullName>
        <ecNumber evidence="2">1.4.1.1</ecNumber>
    </recommendedName>
</protein>
<dbReference type="CDD" id="cd05305">
    <property type="entry name" value="L-AlaDH"/>
    <property type="match status" value="1"/>
</dbReference>
<dbReference type="SMART" id="SM01002">
    <property type="entry name" value="AlaDh_PNT_C"/>
    <property type="match status" value="1"/>
</dbReference>
<dbReference type="SUPFAM" id="SSF52283">
    <property type="entry name" value="Formate/glycerate dehydrogenase catalytic domain-like"/>
    <property type="match status" value="1"/>
</dbReference>
<dbReference type="Pfam" id="PF01262">
    <property type="entry name" value="AlaDh_PNT_C"/>
    <property type="match status" value="1"/>
</dbReference>
<dbReference type="GO" id="GO:0042853">
    <property type="term" value="P:L-alanine catabolic process"/>
    <property type="evidence" value="ECO:0007669"/>
    <property type="project" value="InterPro"/>
</dbReference>
<feature type="domain" description="Alanine dehydrogenase/pyridine nucleotide transhydrogenase NAD(H)-binding" evidence="4">
    <location>
        <begin position="154"/>
        <end position="302"/>
    </location>
</feature>
<sequence length="365" mass="37179">MSWDSEQVVGVLKEVKAHERRVALTPDGARALVDDGRSVVVEASAGEGAGFADDEYRAAGATIVDSADEVAERSGLLLHVKEPQPSEFGLFRAHHTLFTYLHLAAAPEVAAALQTSGCRAIAYESVEVDRTFPLLAPMSAVAGRLAAQSAAMYLEARNGGRGVLFGGIPGVPPARVLVIGAGVSGRHAADVAAGMGAEVIVADLDEARAVAVADEIGGNSRGIASGPGVIDALAPTCDVMIGAVLVPGRSAPIVITEATLAAMPRGSVIIDIAIDQGGCVAGVRSTTHQDPVRTMGHVRVSATPNMPAAVPRTSTAALTAATLPYVRSLAAGWTSAVARHPELAGAVNVEGGRVVHPDVQASLGR</sequence>